<evidence type="ECO:0000256" key="2">
    <source>
        <dbReference type="SAM" id="MobiDB-lite"/>
    </source>
</evidence>
<dbReference type="GO" id="GO:0004843">
    <property type="term" value="F:cysteine-type deubiquitinase activity"/>
    <property type="evidence" value="ECO:0007669"/>
    <property type="project" value="UniProtKB-UniRule"/>
</dbReference>
<name>A0AA88YI23_PINIB</name>
<feature type="compositionally biased region" description="Basic and acidic residues" evidence="2">
    <location>
        <begin position="624"/>
        <end position="651"/>
    </location>
</feature>
<feature type="region of interest" description="Disordered" evidence="2">
    <location>
        <begin position="910"/>
        <end position="958"/>
    </location>
</feature>
<dbReference type="GO" id="GO:0005634">
    <property type="term" value="C:nucleus"/>
    <property type="evidence" value="ECO:0007669"/>
    <property type="project" value="TreeGrafter"/>
</dbReference>
<feature type="region of interest" description="Disordered" evidence="2">
    <location>
        <begin position="615"/>
        <end position="651"/>
    </location>
</feature>
<evidence type="ECO:0000313" key="5">
    <source>
        <dbReference type="Proteomes" id="UP001186944"/>
    </source>
</evidence>
<dbReference type="Pfam" id="PF21246">
    <property type="entry name" value="Usp38-like_N"/>
    <property type="match status" value="1"/>
</dbReference>
<dbReference type="InterPro" id="IPR038765">
    <property type="entry name" value="Papain-like_cys_pep_sf"/>
</dbReference>
<dbReference type="InterPro" id="IPR018200">
    <property type="entry name" value="USP_CS"/>
</dbReference>
<comment type="similarity">
    <text evidence="1">Belongs to the peptidase C19 family.</text>
</comment>
<keyword evidence="5" id="KW-1185">Reference proteome</keyword>
<keyword evidence="1" id="KW-0378">Hydrolase</keyword>
<dbReference type="InterPro" id="IPR001394">
    <property type="entry name" value="Peptidase_C19_UCH"/>
</dbReference>
<dbReference type="EC" id="3.4.19.12" evidence="1"/>
<accession>A0AA88YI23</accession>
<dbReference type="PANTHER" id="PTHR24006">
    <property type="entry name" value="UBIQUITIN CARBOXYL-TERMINAL HYDROLASE"/>
    <property type="match status" value="1"/>
</dbReference>
<comment type="caution">
    <text evidence="4">The sequence shown here is derived from an EMBL/GenBank/DDBJ whole genome shotgun (WGS) entry which is preliminary data.</text>
</comment>
<dbReference type="Pfam" id="PF00443">
    <property type="entry name" value="UCH"/>
    <property type="match status" value="1"/>
</dbReference>
<gene>
    <name evidence="4" type="ORF">FSP39_009652</name>
</gene>
<dbReference type="InterPro" id="IPR028889">
    <property type="entry name" value="USP"/>
</dbReference>
<feature type="compositionally biased region" description="Polar residues" evidence="2">
    <location>
        <begin position="555"/>
        <end position="567"/>
    </location>
</feature>
<keyword evidence="1" id="KW-0833">Ubl conjugation pathway</keyword>
<evidence type="ECO:0000256" key="1">
    <source>
        <dbReference type="RuleBase" id="RU366025"/>
    </source>
</evidence>
<feature type="compositionally biased region" description="Low complexity" evidence="2">
    <location>
        <begin position="948"/>
        <end position="958"/>
    </location>
</feature>
<dbReference type="PANTHER" id="PTHR24006:SF908">
    <property type="entry name" value="DEUBIQUITINATING APOPTOTIC INHIBITOR, ISOFORM A"/>
    <property type="match status" value="1"/>
</dbReference>
<dbReference type="AlphaFoldDB" id="A0AA88YI23"/>
<organism evidence="4 5">
    <name type="scientific">Pinctada imbricata</name>
    <name type="common">Atlantic pearl-oyster</name>
    <name type="synonym">Pinctada martensii</name>
    <dbReference type="NCBI Taxonomy" id="66713"/>
    <lineage>
        <taxon>Eukaryota</taxon>
        <taxon>Metazoa</taxon>
        <taxon>Spiralia</taxon>
        <taxon>Lophotrochozoa</taxon>
        <taxon>Mollusca</taxon>
        <taxon>Bivalvia</taxon>
        <taxon>Autobranchia</taxon>
        <taxon>Pteriomorphia</taxon>
        <taxon>Pterioida</taxon>
        <taxon>Pterioidea</taxon>
        <taxon>Pteriidae</taxon>
        <taxon>Pinctada</taxon>
    </lineage>
</organism>
<dbReference type="PROSITE" id="PS50235">
    <property type="entry name" value="USP_3"/>
    <property type="match status" value="1"/>
</dbReference>
<dbReference type="GO" id="GO:0006508">
    <property type="term" value="P:proteolysis"/>
    <property type="evidence" value="ECO:0007669"/>
    <property type="project" value="UniProtKB-KW"/>
</dbReference>
<keyword evidence="1" id="KW-0645">Protease</keyword>
<dbReference type="InterPro" id="IPR050164">
    <property type="entry name" value="Peptidase_C19"/>
</dbReference>
<dbReference type="InterPro" id="IPR049407">
    <property type="entry name" value="Usp38-like_N"/>
</dbReference>
<reference evidence="4" key="1">
    <citation type="submission" date="2019-08" db="EMBL/GenBank/DDBJ databases">
        <title>The improved chromosome-level genome for the pearl oyster Pinctada fucata martensii using PacBio sequencing and Hi-C.</title>
        <authorList>
            <person name="Zheng Z."/>
        </authorList>
    </citation>
    <scope>NUCLEOTIDE SEQUENCE</scope>
    <source>
        <strain evidence="4">ZZ-2019</strain>
        <tissue evidence="4">Adductor muscle</tissue>
    </source>
</reference>
<dbReference type="EMBL" id="VSWD01000006">
    <property type="protein sequence ID" value="KAK3099789.1"/>
    <property type="molecule type" value="Genomic_DNA"/>
</dbReference>
<dbReference type="Gene3D" id="3.90.70.10">
    <property type="entry name" value="Cysteine proteinases"/>
    <property type="match status" value="1"/>
</dbReference>
<dbReference type="SUPFAM" id="SSF54001">
    <property type="entry name" value="Cysteine proteinases"/>
    <property type="match status" value="1"/>
</dbReference>
<dbReference type="Proteomes" id="UP001186944">
    <property type="component" value="Unassembled WGS sequence"/>
</dbReference>
<feature type="region of interest" description="Disordered" evidence="2">
    <location>
        <begin position="542"/>
        <end position="568"/>
    </location>
</feature>
<evidence type="ECO:0000259" key="3">
    <source>
        <dbReference type="PROSITE" id="PS50235"/>
    </source>
</evidence>
<feature type="domain" description="USP" evidence="3">
    <location>
        <begin position="440"/>
        <end position="862"/>
    </location>
</feature>
<dbReference type="PROSITE" id="PS00972">
    <property type="entry name" value="USP_1"/>
    <property type="match status" value="1"/>
</dbReference>
<dbReference type="GO" id="GO:0016579">
    <property type="term" value="P:protein deubiquitination"/>
    <property type="evidence" value="ECO:0007669"/>
    <property type="project" value="InterPro"/>
</dbReference>
<keyword evidence="1" id="KW-0788">Thiol protease</keyword>
<dbReference type="GO" id="GO:0005829">
    <property type="term" value="C:cytosol"/>
    <property type="evidence" value="ECO:0007669"/>
    <property type="project" value="TreeGrafter"/>
</dbReference>
<proteinExistence type="inferred from homology"/>
<dbReference type="PROSITE" id="PS00973">
    <property type="entry name" value="USP_2"/>
    <property type="match status" value="1"/>
</dbReference>
<comment type="catalytic activity">
    <reaction evidence="1">
        <text>Thiol-dependent hydrolysis of ester, thioester, amide, peptide and isopeptide bonds formed by the C-terminal Gly of ubiquitin (a 76-residue protein attached to proteins as an intracellular targeting signal).</text>
        <dbReference type="EC" id="3.4.19.12"/>
    </reaction>
</comment>
<protein>
    <recommendedName>
        <fullName evidence="1">Ubiquitin carboxyl-terminal hydrolase</fullName>
        <ecNumber evidence="1">3.4.19.12</ecNumber>
    </recommendedName>
</protein>
<evidence type="ECO:0000313" key="4">
    <source>
        <dbReference type="EMBL" id="KAK3099789.1"/>
    </source>
</evidence>
<sequence length="958" mass="107934">MDAILNGILTSSYPDKLKKQLIQKIAANGANPQPVAVIQSVLELTSKWYLNGETDLAQSQGLSVYLAWARYNLRVLETFFSREFLLELLQLKCHNEGSVFILIKDSMTLLQQSAVFSAHLQVLEAKAISYVRDHPSTPCLKNLAVFLEDFKQCIPKGDFASTFCISLIQSLSLCTVPDSPQDVIEYIRDVERVCKLVFNIWNSSDSENIIIDSLKAIFAVISDSGDNKPSFCLAAVVQFVPNDMIDRVVKFTIQSSVDDRSMTVALQRIVDWLQWPTAKNIDQWIVIFLRALASVKKFSILIAVTDSKIEQVCEKLQFSAMCEPAFNVLEHMLLSFQHSPEPFHKVLPMIPGIVETLRADNSERNTSCLQRLASLLHCCMFLHAGYPDLYDPILEAVKGLPEPQTSEIKDILSKNRWTAQNLEGTNYVTKVTQKSETGKTGLYNLGNTCYMNSVLQALYMCDGFRRGVMAYSPSPDEKLLEQLQLVFAYLGHTQRPAYAPMTFSRVSRPSWFTAGHQQDCSEYLRFLLDQLHEQEKATCKGQKVKRAKGDDGEPTSVNGTNSESATVANGDDAKIRTLIDQGFGGQLATTYTCLTCGHQSSRKEDFTDLPLAFPEYRPVGCPSEGKDKDDDGKKENGDVESEENKSKSSTEIKSLHLNDLLQYYLKPERLSGDNKYFCEKCNSLQDGERTLDIISAPDCLILTLLRFSYDVKLQSRSKNFREVKYPKTMILPTMQKQVSELGKTNPRHSLRAAVMDRLGKFGLELNTEKGEVYSLNAVVVHSGTSSDHGHYYAYARHSIFCDPHSICDTMDDCKEEDELDFLQDKWYLFNDNRVSYAKYSSFSNVTKRFTKDTAYVLIYKRIDPSNAEKSEVDLNSSIHPREVDPPLSSKLRTAVSKDNGLYLQEQELSAKKRTARKRQNVNSASWYNYKDPDDNDKGPPGSCGGSSGFNNSGPRFVF</sequence>